<dbReference type="HOGENOM" id="CLU_064255_0_0_7"/>
<protein>
    <submittedName>
        <fullName evidence="3">Uncharacterized protein</fullName>
    </submittedName>
</protein>
<feature type="transmembrane region" description="Helical" evidence="2">
    <location>
        <begin position="136"/>
        <end position="153"/>
    </location>
</feature>
<keyword evidence="2" id="KW-1133">Transmembrane helix</keyword>
<accession>T2G8C7</accession>
<dbReference type="PATRIC" id="fig|1121448.10.peg.200"/>
<name>T2G8C7_MEGG1</name>
<keyword evidence="2" id="KW-0472">Membrane</keyword>
<keyword evidence="2" id="KW-0812">Transmembrane</keyword>
<feature type="transmembrane region" description="Helical" evidence="2">
    <location>
        <begin position="253"/>
        <end position="274"/>
    </location>
</feature>
<evidence type="ECO:0000256" key="1">
    <source>
        <dbReference type="SAM" id="MobiDB-lite"/>
    </source>
</evidence>
<sequence length="303" mass="33514">MERIYTVAQRVFDPIEHFWEHPNTQRAVAGGIVAVFLASLAGIELGRQGLLPASLAAITPTSHYYAVNVAFTFLLILEVLSFIFVLPSSVSQALGKQLELLSLILLRNSFKHLIHLPEPIDLSGGVEPLYPILSDGVGALVIFFLIGVYYRTLKSTPAITCAMDRYRFSSVKKGLALMLLVSFLGLGARYVYLKATGQTPQDFFETVYTVLIFSDILIVFLSHRFVPCFQAVFRNSGYAISTLLMRMSLTAPIYYDVGIGIASALLALGITKAYNHWTPPPPERKPEKPDHSRLEGHVVSHGE</sequence>
<evidence type="ECO:0000313" key="3">
    <source>
        <dbReference type="EMBL" id="AGW12132.1"/>
    </source>
</evidence>
<feature type="transmembrane region" description="Helical" evidence="2">
    <location>
        <begin position="212"/>
        <end position="233"/>
    </location>
</feature>
<feature type="transmembrane region" description="Helical" evidence="2">
    <location>
        <begin position="174"/>
        <end position="192"/>
    </location>
</feature>
<feature type="compositionally biased region" description="Basic and acidic residues" evidence="1">
    <location>
        <begin position="282"/>
        <end position="303"/>
    </location>
</feature>
<evidence type="ECO:0000256" key="2">
    <source>
        <dbReference type="SAM" id="Phobius"/>
    </source>
</evidence>
<dbReference type="Proteomes" id="UP000016587">
    <property type="component" value="Chromosome"/>
</dbReference>
<dbReference type="eggNOG" id="ENOG502ZBRA">
    <property type="taxonomic scope" value="Bacteria"/>
</dbReference>
<dbReference type="RefSeq" id="WP_021758724.1">
    <property type="nucleotide sequence ID" value="NC_022444.1"/>
</dbReference>
<feature type="transmembrane region" description="Helical" evidence="2">
    <location>
        <begin position="65"/>
        <end position="86"/>
    </location>
</feature>
<proteinExistence type="predicted"/>
<reference evidence="3 4" key="1">
    <citation type="journal article" date="2013" name="J. Bacteriol.">
        <title>Roles of HynAB and Ech, the only two hydrogenases found in the model sulfate reducer Desulfovibrio gigas.</title>
        <authorList>
            <person name="Morais-Silva F.O."/>
            <person name="Santos C.I."/>
            <person name="Rodrigues R."/>
            <person name="Pereira I.A."/>
            <person name="Rodrigues-Pousada C."/>
        </authorList>
    </citation>
    <scope>NUCLEOTIDE SEQUENCE [LARGE SCALE GENOMIC DNA]</scope>
    <source>
        <strain evidence="4">ATCC 19364 / DSM 1382 / NCIMB 9332 / VKM B-1759</strain>
    </source>
</reference>
<keyword evidence="4" id="KW-1185">Reference proteome</keyword>
<dbReference type="KEGG" id="dgg:DGI_0196"/>
<dbReference type="EMBL" id="CP006585">
    <property type="protein sequence ID" value="AGW12132.1"/>
    <property type="molecule type" value="Genomic_DNA"/>
</dbReference>
<organism evidence="3 4">
    <name type="scientific">Megalodesulfovibrio gigas (strain ATCC 19364 / DSM 1382 / NCIMB 9332 / VKM B-1759)</name>
    <name type="common">Desulfovibrio gigas</name>
    <dbReference type="NCBI Taxonomy" id="1121448"/>
    <lineage>
        <taxon>Bacteria</taxon>
        <taxon>Pseudomonadati</taxon>
        <taxon>Thermodesulfobacteriota</taxon>
        <taxon>Desulfovibrionia</taxon>
        <taxon>Desulfovibrionales</taxon>
        <taxon>Desulfovibrionaceae</taxon>
        <taxon>Megalodesulfovibrio</taxon>
    </lineage>
</organism>
<dbReference type="STRING" id="1121448.DGI_0196"/>
<evidence type="ECO:0000313" key="4">
    <source>
        <dbReference type="Proteomes" id="UP000016587"/>
    </source>
</evidence>
<reference evidence="4" key="2">
    <citation type="submission" date="2013-07" db="EMBL/GenBank/DDBJ databases">
        <authorList>
            <person name="Morais-Silva F.O."/>
            <person name="Rezende A.M."/>
            <person name="Pimentel C."/>
            <person name="Resende D.M."/>
            <person name="Santos C.I."/>
            <person name="Clemente C."/>
            <person name="de Oliveira L.M."/>
            <person name="da Silva S.M."/>
            <person name="Costa D.A."/>
            <person name="Varela-Raposo A."/>
            <person name="Horacio E.C.A."/>
            <person name="Matos M."/>
            <person name="Flores O."/>
            <person name="Ruiz J.C."/>
            <person name="Rodrigues-Pousada C."/>
        </authorList>
    </citation>
    <scope>NUCLEOTIDE SEQUENCE [LARGE SCALE GENOMIC DNA]</scope>
    <source>
        <strain evidence="4">ATCC 19364 / DSM 1382 / NCIMB 9332 / VKM B-1759</strain>
    </source>
</reference>
<dbReference type="AlphaFoldDB" id="T2G8C7"/>
<feature type="region of interest" description="Disordered" evidence="1">
    <location>
        <begin position="278"/>
        <end position="303"/>
    </location>
</feature>
<gene>
    <name evidence="3" type="ORF">DGI_0196</name>
</gene>